<keyword evidence="3" id="KW-1185">Reference proteome</keyword>
<gene>
    <name evidence="2" type="ORF">CAMP_LOCUS9329</name>
</gene>
<name>A0A9P1N0Q7_9PELO</name>
<accession>A0A9P1N0Q7</accession>
<evidence type="ECO:0008006" key="4">
    <source>
        <dbReference type="Google" id="ProtNLM"/>
    </source>
</evidence>
<evidence type="ECO:0000313" key="2">
    <source>
        <dbReference type="EMBL" id="CAI5446692.1"/>
    </source>
</evidence>
<sequence>MNSKTLSEESEENRSLSKFVRQRRKKSPNSTSKSKWNPFKKIAKIVTGASSTTTTSSSEPTDVLLAEDCVMRWTATCLNATCPIFAKNPQFNMTYCTIPSLLMFICVKFASEAVGAKFMDRLFELSEQDLAELAEICEMLQKCSTSTNNFYCFVRFLVDEEKTTTVSKELMAQCKKLTNQKVFASIRPSRAIKYLAGLSFGAPGALELSRPALLTTNGYGSCGLVAKWSGKTKSIGRQRFASTYHRMIMEPFFELSTKFRRISDEHFDVFEIDFEAGTLKNPGSLLIFRPHFIGNLPYSNRTIKPETIAKIMTKLENSERIRGTILLPEFCVTSNHDLWKNLLRQGVQPDLGQSQKLPPIASLHHWTSVCVNERGFVRKLRETGENRKNWNMVESHFDTKNINHTRLASIPLSATFFCSKASQSSPVHISEVFHLDHLRSLSRFRINLQKIVVKKHLPRNM</sequence>
<comment type="caution">
    <text evidence="2">The sequence shown here is derived from an EMBL/GenBank/DDBJ whole genome shotgun (WGS) entry which is preliminary data.</text>
</comment>
<evidence type="ECO:0000313" key="3">
    <source>
        <dbReference type="Proteomes" id="UP001152747"/>
    </source>
</evidence>
<dbReference type="SUPFAM" id="SSF56574">
    <property type="entry name" value="Serpins"/>
    <property type="match status" value="1"/>
</dbReference>
<reference evidence="2" key="1">
    <citation type="submission" date="2022-11" db="EMBL/GenBank/DDBJ databases">
        <authorList>
            <person name="Kikuchi T."/>
        </authorList>
    </citation>
    <scope>NUCLEOTIDE SEQUENCE</scope>
    <source>
        <strain evidence="2">PS1010</strain>
    </source>
</reference>
<dbReference type="AlphaFoldDB" id="A0A9P1N0Q7"/>
<proteinExistence type="predicted"/>
<protein>
    <recommendedName>
        <fullName evidence="4">Serpin domain-containing protein</fullName>
    </recommendedName>
</protein>
<dbReference type="Proteomes" id="UP001152747">
    <property type="component" value="Unassembled WGS sequence"/>
</dbReference>
<dbReference type="InterPro" id="IPR036186">
    <property type="entry name" value="Serpin_sf"/>
</dbReference>
<organism evidence="2 3">
    <name type="scientific">Caenorhabditis angaria</name>
    <dbReference type="NCBI Taxonomy" id="860376"/>
    <lineage>
        <taxon>Eukaryota</taxon>
        <taxon>Metazoa</taxon>
        <taxon>Ecdysozoa</taxon>
        <taxon>Nematoda</taxon>
        <taxon>Chromadorea</taxon>
        <taxon>Rhabditida</taxon>
        <taxon>Rhabditina</taxon>
        <taxon>Rhabditomorpha</taxon>
        <taxon>Rhabditoidea</taxon>
        <taxon>Rhabditidae</taxon>
        <taxon>Peloderinae</taxon>
        <taxon>Caenorhabditis</taxon>
    </lineage>
</organism>
<dbReference type="EMBL" id="CANHGI010000003">
    <property type="protein sequence ID" value="CAI5446692.1"/>
    <property type="molecule type" value="Genomic_DNA"/>
</dbReference>
<dbReference type="OrthoDB" id="5845797at2759"/>
<evidence type="ECO:0000256" key="1">
    <source>
        <dbReference type="SAM" id="MobiDB-lite"/>
    </source>
</evidence>
<feature type="region of interest" description="Disordered" evidence="1">
    <location>
        <begin position="1"/>
        <end position="36"/>
    </location>
</feature>